<dbReference type="GO" id="GO:0009243">
    <property type="term" value="P:O antigen biosynthetic process"/>
    <property type="evidence" value="ECO:0007669"/>
    <property type="project" value="InterPro"/>
</dbReference>
<evidence type="ECO:0000313" key="2">
    <source>
        <dbReference type="EMBL" id="CBH74436.1"/>
    </source>
</evidence>
<dbReference type="EMBL" id="CABL01000001">
    <property type="protein sequence ID" value="CBH74436.1"/>
    <property type="molecule type" value="Genomic_DNA"/>
</dbReference>
<dbReference type="InterPro" id="IPR005835">
    <property type="entry name" value="NTP_transferase_dom"/>
</dbReference>
<reference evidence="2" key="1">
    <citation type="submission" date="2009-10" db="EMBL/GenBank/DDBJ databases">
        <title>Diversity of trophic interactions inside an arsenic-rich microbial ecosystem.</title>
        <authorList>
            <person name="Bertin P.N."/>
            <person name="Heinrich-Salmeron A."/>
            <person name="Pelletier E."/>
            <person name="Goulhen-Chollet F."/>
            <person name="Arsene-Ploetze F."/>
            <person name="Gallien S."/>
            <person name="Calteau A."/>
            <person name="Vallenet D."/>
            <person name="Casiot C."/>
            <person name="Chane-Woon-Ming B."/>
            <person name="Giloteaux L."/>
            <person name="Barakat M."/>
            <person name="Bonnefoy V."/>
            <person name="Bruneel O."/>
            <person name="Chandler M."/>
            <person name="Cleiss J."/>
            <person name="Duran R."/>
            <person name="Elbaz-Poulichet F."/>
            <person name="Fonknechten N."/>
            <person name="Lauga B."/>
            <person name="Mornico D."/>
            <person name="Ortet P."/>
            <person name="Schaeffer C."/>
            <person name="Siguier P."/>
            <person name="Alexander Thil Smith A."/>
            <person name="Van Dorsselaer A."/>
            <person name="Weissenbach J."/>
            <person name="Medigue C."/>
            <person name="Le Paslier D."/>
        </authorList>
    </citation>
    <scope>NUCLEOTIDE SEQUENCE</scope>
</reference>
<comment type="caution">
    <text evidence="2">The sequence shown here is derived from an EMBL/GenBank/DDBJ whole genome shotgun (WGS) entry which is preliminary data.</text>
</comment>
<accession>E6PD84</accession>
<evidence type="ECO:0000259" key="1">
    <source>
        <dbReference type="Pfam" id="PF00483"/>
    </source>
</evidence>
<dbReference type="Gene3D" id="3.90.550.10">
    <property type="entry name" value="Spore Coat Polysaccharide Biosynthesis Protein SpsA, Chain A"/>
    <property type="match status" value="1"/>
</dbReference>
<organism evidence="2">
    <name type="scientific">mine drainage metagenome</name>
    <dbReference type="NCBI Taxonomy" id="410659"/>
    <lineage>
        <taxon>unclassified sequences</taxon>
        <taxon>metagenomes</taxon>
        <taxon>ecological metagenomes</taxon>
    </lineage>
</organism>
<dbReference type="CDD" id="cd02524">
    <property type="entry name" value="G1P_cytidylyltransferase"/>
    <property type="match status" value="1"/>
</dbReference>
<dbReference type="InterPro" id="IPR029044">
    <property type="entry name" value="Nucleotide-diphossugar_trans"/>
</dbReference>
<keyword evidence="2" id="KW-0808">Transferase</keyword>
<dbReference type="InterPro" id="IPR046981">
    <property type="entry name" value="G1P_cyt_trans"/>
</dbReference>
<feature type="domain" description="Nucleotidyl transferase" evidence="1">
    <location>
        <begin position="1"/>
        <end position="175"/>
    </location>
</feature>
<protein>
    <submittedName>
        <fullName evidence="2">Glucose-1-phosphate cytidylyltransferase (CDP-glucose pyrophosphorylase)</fullName>
        <ecNumber evidence="2">2.7.7.33</ecNumber>
    </submittedName>
</protein>
<dbReference type="PANTHER" id="PTHR47183">
    <property type="entry name" value="GLUCOSE-1-PHOSPHATE CYTIDYLYLTRANSFERASE-RELATED"/>
    <property type="match status" value="1"/>
</dbReference>
<dbReference type="PANTHER" id="PTHR47183:SF1">
    <property type="entry name" value="GLUCOSE-1-PHOSPHATE CYTIDYLYLTRANSFERASE"/>
    <property type="match status" value="1"/>
</dbReference>
<dbReference type="SUPFAM" id="SSF53448">
    <property type="entry name" value="Nucleotide-diphospho-sugar transferases"/>
    <property type="match status" value="1"/>
</dbReference>
<dbReference type="InterPro" id="IPR013446">
    <property type="entry name" value="G1P_cyt_trans-like"/>
</dbReference>
<name>E6PD84_9ZZZZ</name>
<sequence length="231" mass="26028">MVEIGGRPIIWHLMNLYARAGFNEFIIACGYKQEIIKDYFRSIYASLNDLTVDFSSGGIEYHVRSKLDWKVHVVDTGLSTMTGGRVKRCQQLIGNEPFLCTYGDGLAALDISDVLSFHRNMGREATVTAVRPPARFGVLAIDDDRVVDFSEKPQTAEGWINGGFFVFEPSIFDRIGGDSVLLEQEPLMGLARDGQLAAYRHNGFWQPMDTMRDKRHLEDLWESGSAPWTTL</sequence>
<keyword evidence="2" id="KW-0548">Nucleotidyltransferase</keyword>
<dbReference type="Pfam" id="PF00483">
    <property type="entry name" value="NTP_transferase"/>
    <property type="match status" value="1"/>
</dbReference>
<proteinExistence type="predicted"/>
<gene>
    <name evidence="2" type="primary">rfbF</name>
    <name evidence="2" type="ORF">CARN1_2323</name>
</gene>
<dbReference type="GO" id="GO:0047343">
    <property type="term" value="F:glucose-1-phosphate cytidylyltransferase activity"/>
    <property type="evidence" value="ECO:0007669"/>
    <property type="project" value="UniProtKB-EC"/>
</dbReference>
<dbReference type="EC" id="2.7.7.33" evidence="2"/>
<dbReference type="AlphaFoldDB" id="E6PD84"/>
<dbReference type="NCBIfam" id="TIGR02623">
    <property type="entry name" value="G1P_cyt_trans"/>
    <property type="match status" value="1"/>
</dbReference>